<comment type="function">
    <text evidence="9">Specifically methylates the N1 position of guanosine-37 in various cytoplasmic and mitochondrial tRNAs. Methylation is not dependent on the nature of the nucleoside 5' of the target nucleoside. This is the first step in the biosynthesis of wybutosine (yW), a modified base adjacent to the anticodon of tRNAs and required for accurate decoding.</text>
</comment>
<keyword evidence="5 9" id="KW-0949">S-adenosyl-L-methionine</keyword>
<evidence type="ECO:0000256" key="3">
    <source>
        <dbReference type="ARBA" id="ARBA00022603"/>
    </source>
</evidence>
<feature type="domain" description="SAM-dependent methyltransferase TRM5/TYW2-type" evidence="11">
    <location>
        <begin position="109"/>
        <end position="378"/>
    </location>
</feature>
<feature type="binding site" evidence="9">
    <location>
        <position position="293"/>
    </location>
    <ligand>
        <name>S-adenosyl-L-methionine</name>
        <dbReference type="ChEBI" id="CHEBI:59789"/>
    </ligand>
</feature>
<keyword evidence="6 9" id="KW-0819">tRNA processing</keyword>
<dbReference type="GO" id="GO:0002939">
    <property type="term" value="P:tRNA N1-guanine methylation"/>
    <property type="evidence" value="ECO:0007669"/>
    <property type="project" value="TreeGrafter"/>
</dbReference>
<evidence type="ECO:0000259" key="11">
    <source>
        <dbReference type="PROSITE" id="PS51684"/>
    </source>
</evidence>
<dbReference type="InterPro" id="IPR025792">
    <property type="entry name" value="tRNA_Gua_MeTrfase_euk"/>
</dbReference>
<keyword evidence="2 9" id="KW-0963">Cytoplasm</keyword>
<dbReference type="AlphaFoldDB" id="A0A8S1RCB3"/>
<dbReference type="PROSITE" id="PS51684">
    <property type="entry name" value="SAM_MT_TRM5_TYW2"/>
    <property type="match status" value="1"/>
</dbReference>
<feature type="binding site" evidence="9">
    <location>
        <begin position="242"/>
        <end position="243"/>
    </location>
    <ligand>
        <name>S-adenosyl-L-methionine</name>
        <dbReference type="ChEBI" id="CHEBI:59789"/>
    </ligand>
</feature>
<comment type="similarity">
    <text evidence="1">Belongs to the class I-like SAM-binding methyltransferase superfamily. TRM5/TYW2 family.</text>
</comment>
<evidence type="ECO:0000256" key="7">
    <source>
        <dbReference type="ARBA" id="ARBA00023242"/>
    </source>
</evidence>
<comment type="subcellular location">
    <subcellularLocation>
        <location evidence="9">Mitochondrion matrix</location>
    </subcellularLocation>
    <subcellularLocation>
        <location evidence="9">Nucleus</location>
    </subcellularLocation>
    <subcellularLocation>
        <location evidence="9">Cytoplasm</location>
    </subcellularLocation>
    <text evidence="9">Predominantly in the mitochondria and in the nucleus.</text>
</comment>
<comment type="caution">
    <text evidence="12">The sequence shown here is derived from an EMBL/GenBank/DDBJ whole genome shotgun (WGS) entry which is preliminary data.</text>
</comment>
<dbReference type="Pfam" id="PF25133">
    <property type="entry name" value="TYW2_N_2"/>
    <property type="match status" value="1"/>
</dbReference>
<dbReference type="InterPro" id="IPR056743">
    <property type="entry name" value="TRM5-TYW2-like_MTfase"/>
</dbReference>
<evidence type="ECO:0000256" key="4">
    <source>
        <dbReference type="ARBA" id="ARBA00022679"/>
    </source>
</evidence>
<dbReference type="GO" id="GO:0070901">
    <property type="term" value="P:mitochondrial tRNA methylation"/>
    <property type="evidence" value="ECO:0007669"/>
    <property type="project" value="UniProtKB-ARBA"/>
</dbReference>
<gene>
    <name evidence="12" type="ORF">PSON_ATCC_30995.1.T1550062</name>
</gene>
<comment type="subunit">
    <text evidence="9">Monomer.</text>
</comment>
<dbReference type="Proteomes" id="UP000692954">
    <property type="component" value="Unassembled WGS sequence"/>
</dbReference>
<feature type="binding site" evidence="9">
    <location>
        <begin position="270"/>
        <end position="271"/>
    </location>
    <ligand>
        <name>S-adenosyl-L-methionine</name>
        <dbReference type="ChEBI" id="CHEBI:59789"/>
    </ligand>
</feature>
<dbReference type="GO" id="GO:0005634">
    <property type="term" value="C:nucleus"/>
    <property type="evidence" value="ECO:0007669"/>
    <property type="project" value="UniProtKB-SubCell"/>
</dbReference>
<dbReference type="FunFam" id="3.30.300.110:FF:000001">
    <property type="entry name" value="tRNA (guanine(37)-N1)-methyltransferase"/>
    <property type="match status" value="1"/>
</dbReference>
<keyword evidence="9" id="KW-0496">Mitochondrion</keyword>
<name>A0A8S1RCB3_9CILI</name>
<feature type="region of interest" description="Disordered" evidence="10">
    <location>
        <begin position="385"/>
        <end position="422"/>
    </location>
</feature>
<dbReference type="InterPro" id="IPR056744">
    <property type="entry name" value="TRM5/TYW2-like_N"/>
</dbReference>
<evidence type="ECO:0000256" key="9">
    <source>
        <dbReference type="HAMAP-Rule" id="MF_03152"/>
    </source>
</evidence>
<evidence type="ECO:0000256" key="10">
    <source>
        <dbReference type="SAM" id="MobiDB-lite"/>
    </source>
</evidence>
<dbReference type="PANTHER" id="PTHR23245:SF43">
    <property type="entry name" value="TRNA (GUANINE(37)-N1)-METHYLTRANSFERASE 2"/>
    <property type="match status" value="1"/>
</dbReference>
<sequence>MKLTQEIKASLQKHQKVISIQMDVHHINSFTQKFKKFIFKGSRWYQEEQNIKSINTTFKEPFPDNLLQFMNENNCQTREKEVLVGYEDLSYNEVLSQLIPQNIQPPQGFEIIGKIAHFNLSPEQLPYKYLIGQVLLDKNKNLQTVCNKLEKLHNVYRTPQLELLAGKDSYDAVVNEGGIKLNLNFEKVYWCTRLYSERERIIKFIKELSKDQKIQVLDLFCGIGPFSLRIAKDLDAQCIANDLNPECFFYLKKNITENKLQNQVIPLNMDARDVVLKIYDKQLEFDFNHVYMNLPVLAINFLDVFKGYTQKTGKVELPYIHVYGFAKGKDEAELIDQFQQRIVQCLPGFEKTQILNFHILKNVTKMKKMCCLSFQLDKRSAESDFGLLEQQDENNNSDFEDDEKDEENQQIEEVINKKVKID</sequence>
<dbReference type="EC" id="2.1.1.228" evidence="9"/>
<dbReference type="GO" id="GO:0005759">
    <property type="term" value="C:mitochondrial matrix"/>
    <property type="evidence" value="ECO:0007669"/>
    <property type="project" value="UniProtKB-SubCell"/>
</dbReference>
<feature type="compositionally biased region" description="Acidic residues" evidence="10">
    <location>
        <begin position="398"/>
        <end position="410"/>
    </location>
</feature>
<protein>
    <recommendedName>
        <fullName evidence="9">tRNA (guanine(37)-N1)-methyltransferase</fullName>
        <ecNumber evidence="9">2.1.1.228</ecNumber>
    </recommendedName>
    <alternativeName>
        <fullName evidence="9">M1G-methyltransferase</fullName>
    </alternativeName>
    <alternativeName>
        <fullName evidence="9">tRNA [GM37] methyltransferase</fullName>
    </alternativeName>
    <alternativeName>
        <fullName evidence="9">tRNA methyltransferase 5 homolog</fullName>
    </alternativeName>
</protein>
<dbReference type="InterPro" id="IPR030382">
    <property type="entry name" value="MeTrfase_TRM5/TYW2"/>
</dbReference>
<evidence type="ECO:0000313" key="13">
    <source>
        <dbReference type="Proteomes" id="UP000692954"/>
    </source>
</evidence>
<evidence type="ECO:0000256" key="2">
    <source>
        <dbReference type="ARBA" id="ARBA00022490"/>
    </source>
</evidence>
<keyword evidence="7 9" id="KW-0539">Nucleus</keyword>
<comment type="similarity">
    <text evidence="9">Belongs to the TRM5 / TYW2 family.</text>
</comment>
<proteinExistence type="inferred from homology"/>
<keyword evidence="3 9" id="KW-0489">Methyltransferase</keyword>
<dbReference type="PANTHER" id="PTHR23245">
    <property type="entry name" value="TRNA METHYLTRANSFERASE"/>
    <property type="match status" value="1"/>
</dbReference>
<dbReference type="CDD" id="cd02440">
    <property type="entry name" value="AdoMet_MTases"/>
    <property type="match status" value="1"/>
</dbReference>
<dbReference type="Pfam" id="PF02475">
    <property type="entry name" value="TRM5-TYW2_MTfase"/>
    <property type="match status" value="1"/>
</dbReference>
<dbReference type="EMBL" id="CAJJDN010000155">
    <property type="protein sequence ID" value="CAD8124984.1"/>
    <property type="molecule type" value="Genomic_DNA"/>
</dbReference>
<dbReference type="GO" id="GO:0052906">
    <property type="term" value="F:tRNA (guanine(37)-N1)-methyltransferase activity"/>
    <property type="evidence" value="ECO:0007669"/>
    <property type="project" value="UniProtKB-UniRule"/>
</dbReference>
<keyword evidence="4 9" id="KW-0808">Transferase</keyword>
<reference evidence="12" key="1">
    <citation type="submission" date="2021-01" db="EMBL/GenBank/DDBJ databases">
        <authorList>
            <consortium name="Genoscope - CEA"/>
            <person name="William W."/>
        </authorList>
    </citation>
    <scope>NUCLEOTIDE SEQUENCE</scope>
</reference>
<keyword evidence="13" id="KW-1185">Reference proteome</keyword>
<evidence type="ECO:0000256" key="8">
    <source>
        <dbReference type="ARBA" id="ARBA00047783"/>
    </source>
</evidence>
<dbReference type="HAMAP" id="MF_03152">
    <property type="entry name" value="TRM5"/>
    <property type="match status" value="1"/>
</dbReference>
<evidence type="ECO:0000256" key="1">
    <source>
        <dbReference type="ARBA" id="ARBA00009775"/>
    </source>
</evidence>
<accession>A0A8S1RCB3</accession>
<dbReference type="OrthoDB" id="408788at2759"/>
<evidence type="ECO:0000256" key="5">
    <source>
        <dbReference type="ARBA" id="ARBA00022691"/>
    </source>
</evidence>
<comment type="catalytic activity">
    <reaction evidence="8 9">
        <text>guanosine(37) in tRNA + S-adenosyl-L-methionine = N(1)-methylguanosine(37) in tRNA + S-adenosyl-L-homocysteine + H(+)</text>
        <dbReference type="Rhea" id="RHEA:36899"/>
        <dbReference type="Rhea" id="RHEA-COMP:10145"/>
        <dbReference type="Rhea" id="RHEA-COMP:10147"/>
        <dbReference type="ChEBI" id="CHEBI:15378"/>
        <dbReference type="ChEBI" id="CHEBI:57856"/>
        <dbReference type="ChEBI" id="CHEBI:59789"/>
        <dbReference type="ChEBI" id="CHEBI:73542"/>
        <dbReference type="ChEBI" id="CHEBI:74269"/>
        <dbReference type="EC" id="2.1.1.228"/>
    </reaction>
</comment>
<feature type="binding site" evidence="9">
    <location>
        <position position="198"/>
    </location>
    <ligand>
        <name>S-adenosyl-L-methionine</name>
        <dbReference type="ChEBI" id="CHEBI:59789"/>
    </ligand>
</feature>
<organism evidence="12 13">
    <name type="scientific">Paramecium sonneborni</name>
    <dbReference type="NCBI Taxonomy" id="65129"/>
    <lineage>
        <taxon>Eukaryota</taxon>
        <taxon>Sar</taxon>
        <taxon>Alveolata</taxon>
        <taxon>Ciliophora</taxon>
        <taxon>Intramacronucleata</taxon>
        <taxon>Oligohymenophorea</taxon>
        <taxon>Peniculida</taxon>
        <taxon>Parameciidae</taxon>
        <taxon>Paramecium</taxon>
    </lineage>
</organism>
<evidence type="ECO:0000313" key="12">
    <source>
        <dbReference type="EMBL" id="CAD8124984.1"/>
    </source>
</evidence>
<evidence type="ECO:0000256" key="6">
    <source>
        <dbReference type="ARBA" id="ARBA00022694"/>
    </source>
</evidence>